<proteinExistence type="predicted"/>
<dbReference type="EMBL" id="GL883077">
    <property type="protein sequence ID" value="EGF92974.1"/>
    <property type="molecule type" value="Genomic_DNA"/>
</dbReference>
<evidence type="ECO:0000313" key="2">
    <source>
        <dbReference type="Proteomes" id="UP000006512"/>
    </source>
</evidence>
<dbReference type="AlphaFoldDB" id="F4QII5"/>
<gene>
    <name evidence="1" type="ORF">ABI_14130</name>
</gene>
<organism evidence="1 2">
    <name type="scientific">Asticcacaulis biprosthecium C19</name>
    <dbReference type="NCBI Taxonomy" id="715226"/>
    <lineage>
        <taxon>Bacteria</taxon>
        <taxon>Pseudomonadati</taxon>
        <taxon>Pseudomonadota</taxon>
        <taxon>Alphaproteobacteria</taxon>
        <taxon>Caulobacterales</taxon>
        <taxon>Caulobacteraceae</taxon>
        <taxon>Asticcacaulis</taxon>
    </lineage>
</organism>
<dbReference type="Proteomes" id="UP000006512">
    <property type="component" value="Unassembled WGS sequence"/>
</dbReference>
<reference evidence="2" key="1">
    <citation type="submission" date="2011-03" db="EMBL/GenBank/DDBJ databases">
        <title>Draft genome sequence of Brevundimonas diminuta.</title>
        <authorList>
            <person name="Brown P.J.B."/>
            <person name="Buechlein A."/>
            <person name="Hemmerich C."/>
            <person name="Brun Y.V."/>
        </authorList>
    </citation>
    <scope>NUCLEOTIDE SEQUENCE [LARGE SCALE GENOMIC DNA]</scope>
    <source>
        <strain evidence="2">C19</strain>
    </source>
</reference>
<evidence type="ECO:0000313" key="1">
    <source>
        <dbReference type="EMBL" id="EGF92974.1"/>
    </source>
</evidence>
<protein>
    <submittedName>
        <fullName evidence="1">Uncharacterized protein</fullName>
    </submittedName>
</protein>
<dbReference type="RefSeq" id="WP_006272159.1">
    <property type="nucleotide sequence ID" value="NZ_GL883077.1"/>
</dbReference>
<dbReference type="STRING" id="715226.ABI_14130"/>
<dbReference type="HOGENOM" id="CLU_2731259_0_0_5"/>
<name>F4QII5_9CAUL</name>
<accession>F4QII5</accession>
<keyword evidence="2" id="KW-1185">Reference proteome</keyword>
<sequence>MSQAFKPNDDYLIITYQELEMAWRMLASPEKLDQITDTLDSVRQLNRSYGPEKAIFTMVSATAWLTQDEPA</sequence>